<protein>
    <submittedName>
        <fullName evidence="4">Putative fatty aldehyde dehydrogenase-like</fullName>
    </submittedName>
</protein>
<feature type="domain" description="Aldehyde dehydrogenase" evidence="3">
    <location>
        <begin position="4"/>
        <end position="212"/>
    </location>
</feature>
<evidence type="ECO:0000256" key="2">
    <source>
        <dbReference type="ARBA" id="ARBA00023002"/>
    </source>
</evidence>
<dbReference type="InterPro" id="IPR016163">
    <property type="entry name" value="Ald_DH_C"/>
</dbReference>
<dbReference type="PANTHER" id="PTHR43570">
    <property type="entry name" value="ALDEHYDE DEHYDROGENASE"/>
    <property type="match status" value="1"/>
</dbReference>
<keyword evidence="5" id="KW-1185">Reference proteome</keyword>
<feature type="domain" description="Aldehyde dehydrogenase" evidence="3">
    <location>
        <begin position="222"/>
        <end position="349"/>
    </location>
</feature>
<evidence type="ECO:0000313" key="5">
    <source>
        <dbReference type="Proteomes" id="UP000283509"/>
    </source>
</evidence>
<evidence type="ECO:0000259" key="3">
    <source>
        <dbReference type="Pfam" id="PF00171"/>
    </source>
</evidence>
<dbReference type="GO" id="GO:0006081">
    <property type="term" value="P:aldehyde metabolic process"/>
    <property type="evidence" value="ECO:0007669"/>
    <property type="project" value="InterPro"/>
</dbReference>
<comment type="caution">
    <text evidence="4">The sequence shown here is derived from an EMBL/GenBank/DDBJ whole genome shotgun (WGS) entry which is preliminary data.</text>
</comment>
<reference evidence="4 5" key="1">
    <citation type="submission" date="2018-04" db="EMBL/GenBank/DDBJ databases">
        <authorList>
            <person name="Zhang X."/>
            <person name="Yuan J."/>
            <person name="Li F."/>
            <person name="Xiang J."/>
        </authorList>
    </citation>
    <scope>NUCLEOTIDE SEQUENCE [LARGE SCALE GENOMIC DNA]</scope>
    <source>
        <tissue evidence="4">Muscle</tissue>
    </source>
</reference>
<reference evidence="4 5" key="2">
    <citation type="submission" date="2019-01" db="EMBL/GenBank/DDBJ databases">
        <title>The decoding of complex shrimp genome reveals the adaptation for benthos swimmer, frequently molting mechanism and breeding impact on genome.</title>
        <authorList>
            <person name="Sun Y."/>
            <person name="Gao Y."/>
            <person name="Yu Y."/>
        </authorList>
    </citation>
    <scope>NUCLEOTIDE SEQUENCE [LARGE SCALE GENOMIC DNA]</scope>
    <source>
        <tissue evidence="4">Muscle</tissue>
    </source>
</reference>
<dbReference type="GO" id="GO:0005737">
    <property type="term" value="C:cytoplasm"/>
    <property type="evidence" value="ECO:0007669"/>
    <property type="project" value="TreeGrafter"/>
</dbReference>
<dbReference type="Gene3D" id="3.40.309.10">
    <property type="entry name" value="Aldehyde Dehydrogenase, Chain A, domain 2"/>
    <property type="match status" value="1"/>
</dbReference>
<comment type="similarity">
    <text evidence="1">Belongs to the aldehyde dehydrogenase family.</text>
</comment>
<keyword evidence="2" id="KW-0560">Oxidoreductase</keyword>
<dbReference type="InterPro" id="IPR012394">
    <property type="entry name" value="Aldehyde_DH_NAD(P)"/>
</dbReference>
<organism evidence="4 5">
    <name type="scientific">Penaeus vannamei</name>
    <name type="common">Whiteleg shrimp</name>
    <name type="synonym">Litopenaeus vannamei</name>
    <dbReference type="NCBI Taxonomy" id="6689"/>
    <lineage>
        <taxon>Eukaryota</taxon>
        <taxon>Metazoa</taxon>
        <taxon>Ecdysozoa</taxon>
        <taxon>Arthropoda</taxon>
        <taxon>Crustacea</taxon>
        <taxon>Multicrustacea</taxon>
        <taxon>Malacostraca</taxon>
        <taxon>Eumalacostraca</taxon>
        <taxon>Eucarida</taxon>
        <taxon>Decapoda</taxon>
        <taxon>Dendrobranchiata</taxon>
        <taxon>Penaeoidea</taxon>
        <taxon>Penaeidae</taxon>
        <taxon>Penaeus</taxon>
    </lineage>
</organism>
<dbReference type="InterPro" id="IPR015590">
    <property type="entry name" value="Aldehyde_DH_dom"/>
</dbReference>
<sequence length="379" mass="41991">MASFKETVDRARAAFQTGRTRSVEFRKQQLLQLKKMYEENRQTFLDAVHSDLRKPKLEATLFETGFAEKDLDFLLTRVEDCLKPQEVAPVVPQDKCFIYKDPYGVVLVMGAWNYPLQLSLIPAAGAIAAGNTVVIKPSEVAPATAAAIAKLVPQYLDKECFHVVCGGVAETTELLKQRFDYIFYTGSTGVGKIVRDAANKFLTPTTLELGGKCRLAGYLSSGKVVLGGKYDKKTKWVEPTILVDVKEDSKVMQDEVFGPILPILNYENYQDAINFINKREKPLAMYVFSKQQNVADAFLSQVSSGGATINDTLHHAANPNLPFGGVGHSGMGAYHGDYTIDTFLHKKSVLIRDFDSAADKMLAVRYPPYNDEKLKILSA</sequence>
<accession>A0A423TET4</accession>
<dbReference type="Pfam" id="PF00171">
    <property type="entry name" value="Aldedh"/>
    <property type="match status" value="2"/>
</dbReference>
<dbReference type="SUPFAM" id="SSF53720">
    <property type="entry name" value="ALDH-like"/>
    <property type="match status" value="1"/>
</dbReference>
<dbReference type="EMBL" id="QCYY01001830">
    <property type="protein sequence ID" value="ROT74946.1"/>
    <property type="molecule type" value="Genomic_DNA"/>
</dbReference>
<dbReference type="InterPro" id="IPR016162">
    <property type="entry name" value="Ald_DH_N"/>
</dbReference>
<dbReference type="STRING" id="6689.A0A423TET4"/>
<dbReference type="OrthoDB" id="440325at2759"/>
<evidence type="ECO:0000313" key="4">
    <source>
        <dbReference type="EMBL" id="ROT74946.1"/>
    </source>
</evidence>
<dbReference type="AlphaFoldDB" id="A0A423TET4"/>
<name>A0A423TET4_PENVA</name>
<evidence type="ECO:0000256" key="1">
    <source>
        <dbReference type="ARBA" id="ARBA00009986"/>
    </source>
</evidence>
<dbReference type="InterPro" id="IPR016161">
    <property type="entry name" value="Ald_DH/histidinol_DH"/>
</dbReference>
<dbReference type="Proteomes" id="UP000283509">
    <property type="component" value="Unassembled WGS sequence"/>
</dbReference>
<dbReference type="FunFam" id="3.40.605.10:FF:000004">
    <property type="entry name" value="Aldehyde dehydrogenase"/>
    <property type="match status" value="1"/>
</dbReference>
<proteinExistence type="inferred from homology"/>
<dbReference type="PANTHER" id="PTHR43570:SF16">
    <property type="entry name" value="ALDEHYDE DEHYDROGENASE TYPE III, ISOFORM Q"/>
    <property type="match status" value="1"/>
</dbReference>
<dbReference type="Gene3D" id="3.40.605.10">
    <property type="entry name" value="Aldehyde Dehydrogenase, Chain A, domain 1"/>
    <property type="match status" value="2"/>
</dbReference>
<dbReference type="GO" id="GO:0004029">
    <property type="term" value="F:aldehyde dehydrogenase (NAD+) activity"/>
    <property type="evidence" value="ECO:0007669"/>
    <property type="project" value="TreeGrafter"/>
</dbReference>
<gene>
    <name evidence="4" type="ORF">C7M84_006537</name>
</gene>